<proteinExistence type="predicted"/>
<keyword evidence="3" id="KW-1185">Reference proteome</keyword>
<name>A0A8J3B425_9BACI</name>
<reference evidence="2" key="1">
    <citation type="journal article" date="2014" name="Int. J. Syst. Evol. Microbiol.">
        <title>Complete genome sequence of Corynebacterium casei LMG S-19264T (=DSM 44701T), isolated from a smear-ripened cheese.</title>
        <authorList>
            <consortium name="US DOE Joint Genome Institute (JGI-PGF)"/>
            <person name="Walter F."/>
            <person name="Albersmeier A."/>
            <person name="Kalinowski J."/>
            <person name="Ruckert C."/>
        </authorList>
    </citation>
    <scope>NUCLEOTIDE SEQUENCE</scope>
    <source>
        <strain evidence="2">JCM 14719</strain>
    </source>
</reference>
<gene>
    <name evidence="2" type="ORF">GCM10007043_05060</name>
</gene>
<comment type="caution">
    <text evidence="2">The sequence shown here is derived from an EMBL/GenBank/DDBJ whole genome shotgun (WGS) entry which is preliminary data.</text>
</comment>
<dbReference type="Proteomes" id="UP000637720">
    <property type="component" value="Unassembled WGS sequence"/>
</dbReference>
<accession>A0A8J3B425</accession>
<protein>
    <submittedName>
        <fullName evidence="2">Uncharacterized protein</fullName>
    </submittedName>
</protein>
<evidence type="ECO:0000313" key="3">
    <source>
        <dbReference type="Proteomes" id="UP000637720"/>
    </source>
</evidence>
<dbReference type="EMBL" id="BMOF01000005">
    <property type="protein sequence ID" value="GGJ94220.1"/>
    <property type="molecule type" value="Genomic_DNA"/>
</dbReference>
<evidence type="ECO:0000313" key="2">
    <source>
        <dbReference type="EMBL" id="GGJ94220.1"/>
    </source>
</evidence>
<evidence type="ECO:0000256" key="1">
    <source>
        <dbReference type="SAM" id="MobiDB-lite"/>
    </source>
</evidence>
<sequence>MAGVFGVGAREKENFLHGHGVQGGGGNPAVQQPRQGFGAPVAVGQPENGEPDQFIDDVDRLFPQRIEGIGRGMNGCP</sequence>
<dbReference type="AlphaFoldDB" id="A0A8J3B425"/>
<organism evidence="2 3">
    <name type="scientific">Calditerricola satsumensis</name>
    <dbReference type="NCBI Taxonomy" id="373054"/>
    <lineage>
        <taxon>Bacteria</taxon>
        <taxon>Bacillati</taxon>
        <taxon>Bacillota</taxon>
        <taxon>Bacilli</taxon>
        <taxon>Bacillales</taxon>
        <taxon>Bacillaceae</taxon>
        <taxon>Calditerricola</taxon>
    </lineage>
</organism>
<feature type="region of interest" description="Disordered" evidence="1">
    <location>
        <begin position="16"/>
        <end position="49"/>
    </location>
</feature>
<reference evidence="2" key="2">
    <citation type="submission" date="2020-09" db="EMBL/GenBank/DDBJ databases">
        <authorList>
            <person name="Sun Q."/>
            <person name="Ohkuma M."/>
        </authorList>
    </citation>
    <scope>NUCLEOTIDE SEQUENCE</scope>
    <source>
        <strain evidence="2">JCM 14719</strain>
    </source>
</reference>